<accession>A0AAN6PJD3</accession>
<dbReference type="EMBL" id="MU854382">
    <property type="protein sequence ID" value="KAK4040216.1"/>
    <property type="molecule type" value="Genomic_DNA"/>
</dbReference>
<feature type="domain" description="Zn(2)-C6 fungal-type" evidence="4">
    <location>
        <begin position="9"/>
        <end position="38"/>
    </location>
</feature>
<name>A0AAN6PJD3_9PEZI</name>
<dbReference type="InterPro" id="IPR007219">
    <property type="entry name" value="XnlR_reg_dom"/>
</dbReference>
<keyword evidence="6" id="KW-1185">Reference proteome</keyword>
<gene>
    <name evidence="5" type="ORF">C8A01DRAFT_15886</name>
</gene>
<dbReference type="GO" id="GO:0008270">
    <property type="term" value="F:zinc ion binding"/>
    <property type="evidence" value="ECO:0007669"/>
    <property type="project" value="InterPro"/>
</dbReference>
<dbReference type="PROSITE" id="PS50048">
    <property type="entry name" value="ZN2_CY6_FUNGAL_2"/>
    <property type="match status" value="1"/>
</dbReference>
<dbReference type="Gene3D" id="4.10.240.10">
    <property type="entry name" value="Zn(2)-C6 fungal-type DNA-binding domain"/>
    <property type="match status" value="1"/>
</dbReference>
<evidence type="ECO:0000313" key="6">
    <source>
        <dbReference type="Proteomes" id="UP001303115"/>
    </source>
</evidence>
<dbReference type="Pfam" id="PF00172">
    <property type="entry name" value="Zn_clus"/>
    <property type="match status" value="1"/>
</dbReference>
<evidence type="ECO:0000313" key="5">
    <source>
        <dbReference type="EMBL" id="KAK4040216.1"/>
    </source>
</evidence>
<dbReference type="AlphaFoldDB" id="A0AAN6PJD3"/>
<feature type="region of interest" description="Disordered" evidence="3">
    <location>
        <begin position="690"/>
        <end position="716"/>
    </location>
</feature>
<dbReference type="InterPro" id="IPR050797">
    <property type="entry name" value="Carb_Metab_Trans_Reg"/>
</dbReference>
<feature type="compositionally biased region" description="Low complexity" evidence="3">
    <location>
        <begin position="527"/>
        <end position="541"/>
    </location>
</feature>
<dbReference type="Proteomes" id="UP001303115">
    <property type="component" value="Unassembled WGS sequence"/>
</dbReference>
<feature type="compositionally biased region" description="Polar residues" evidence="3">
    <location>
        <begin position="582"/>
        <end position="622"/>
    </location>
</feature>
<dbReference type="SMART" id="SM00066">
    <property type="entry name" value="GAL4"/>
    <property type="match status" value="1"/>
</dbReference>
<feature type="region of interest" description="Disordered" evidence="3">
    <location>
        <begin position="522"/>
        <end position="623"/>
    </location>
</feature>
<evidence type="ECO:0000259" key="4">
    <source>
        <dbReference type="PROSITE" id="PS50048"/>
    </source>
</evidence>
<organism evidence="5 6">
    <name type="scientific">Parachaetomium inaequale</name>
    <dbReference type="NCBI Taxonomy" id="2588326"/>
    <lineage>
        <taxon>Eukaryota</taxon>
        <taxon>Fungi</taxon>
        <taxon>Dikarya</taxon>
        <taxon>Ascomycota</taxon>
        <taxon>Pezizomycotina</taxon>
        <taxon>Sordariomycetes</taxon>
        <taxon>Sordariomycetidae</taxon>
        <taxon>Sordariales</taxon>
        <taxon>Chaetomiaceae</taxon>
        <taxon>Parachaetomium</taxon>
    </lineage>
</organism>
<dbReference type="InterPro" id="IPR036864">
    <property type="entry name" value="Zn2-C6_fun-type_DNA-bd_sf"/>
</dbReference>
<protein>
    <recommendedName>
        <fullName evidence="4">Zn(2)-C6 fungal-type domain-containing protein</fullName>
    </recommendedName>
</protein>
<dbReference type="CDD" id="cd12148">
    <property type="entry name" value="fungal_TF_MHR"/>
    <property type="match status" value="1"/>
</dbReference>
<comment type="caution">
    <text evidence="5">The sequence shown here is derived from an EMBL/GenBank/DDBJ whole genome shotgun (WGS) entry which is preliminary data.</text>
</comment>
<proteinExistence type="predicted"/>
<dbReference type="GO" id="GO:0003677">
    <property type="term" value="F:DNA binding"/>
    <property type="evidence" value="ECO:0007669"/>
    <property type="project" value="InterPro"/>
</dbReference>
<evidence type="ECO:0000256" key="2">
    <source>
        <dbReference type="ARBA" id="ARBA00023242"/>
    </source>
</evidence>
<evidence type="ECO:0000256" key="1">
    <source>
        <dbReference type="ARBA" id="ARBA00022723"/>
    </source>
</evidence>
<dbReference type="GO" id="GO:0000981">
    <property type="term" value="F:DNA-binding transcription factor activity, RNA polymerase II-specific"/>
    <property type="evidence" value="ECO:0007669"/>
    <property type="project" value="InterPro"/>
</dbReference>
<dbReference type="Pfam" id="PF04082">
    <property type="entry name" value="Fungal_trans"/>
    <property type="match status" value="1"/>
</dbReference>
<dbReference type="SUPFAM" id="SSF57701">
    <property type="entry name" value="Zn2/Cys6 DNA-binding domain"/>
    <property type="match status" value="1"/>
</dbReference>
<dbReference type="CDD" id="cd00067">
    <property type="entry name" value="GAL4"/>
    <property type="match status" value="1"/>
</dbReference>
<dbReference type="PANTHER" id="PTHR31668:SF20">
    <property type="entry name" value="ZN(II)2CYS6 TRANSCRIPTION FACTOR (EUROFUNG)"/>
    <property type="match status" value="1"/>
</dbReference>
<dbReference type="PANTHER" id="PTHR31668">
    <property type="entry name" value="GLUCOSE TRANSPORT TRANSCRIPTION REGULATOR RGT1-RELATED-RELATED"/>
    <property type="match status" value="1"/>
</dbReference>
<dbReference type="GO" id="GO:0006351">
    <property type="term" value="P:DNA-templated transcription"/>
    <property type="evidence" value="ECO:0007669"/>
    <property type="project" value="InterPro"/>
</dbReference>
<keyword evidence="2" id="KW-0539">Nucleus</keyword>
<evidence type="ECO:0000256" key="3">
    <source>
        <dbReference type="SAM" id="MobiDB-lite"/>
    </source>
</evidence>
<keyword evidence="1" id="KW-0479">Metal-binding</keyword>
<reference evidence="6" key="1">
    <citation type="journal article" date="2023" name="Mol. Phylogenet. Evol.">
        <title>Genome-scale phylogeny and comparative genomics of the fungal order Sordariales.</title>
        <authorList>
            <person name="Hensen N."/>
            <person name="Bonometti L."/>
            <person name="Westerberg I."/>
            <person name="Brannstrom I.O."/>
            <person name="Guillou S."/>
            <person name="Cros-Aarteil S."/>
            <person name="Calhoun S."/>
            <person name="Haridas S."/>
            <person name="Kuo A."/>
            <person name="Mondo S."/>
            <person name="Pangilinan J."/>
            <person name="Riley R."/>
            <person name="LaButti K."/>
            <person name="Andreopoulos B."/>
            <person name="Lipzen A."/>
            <person name="Chen C."/>
            <person name="Yan M."/>
            <person name="Daum C."/>
            <person name="Ng V."/>
            <person name="Clum A."/>
            <person name="Steindorff A."/>
            <person name="Ohm R.A."/>
            <person name="Martin F."/>
            <person name="Silar P."/>
            <person name="Natvig D.O."/>
            <person name="Lalanne C."/>
            <person name="Gautier V."/>
            <person name="Ament-Velasquez S.L."/>
            <person name="Kruys A."/>
            <person name="Hutchinson M.I."/>
            <person name="Powell A.J."/>
            <person name="Barry K."/>
            <person name="Miller A.N."/>
            <person name="Grigoriev I.V."/>
            <person name="Debuchy R."/>
            <person name="Gladieux P."/>
            <person name="Hiltunen Thoren M."/>
            <person name="Johannesson H."/>
        </authorList>
    </citation>
    <scope>NUCLEOTIDE SEQUENCE [LARGE SCALE GENOMIC DNA]</scope>
    <source>
        <strain evidence="6">CBS 284.82</strain>
    </source>
</reference>
<sequence length="716" mass="78367">MTTAAVKRACDACHRRKVKCDGITPCRNCSASQLACTYNAVPQKKGPKGSRAKVINELKETQRQTSLSAKLQGGMNGGASSATLAPTPRLLTKETLKACIDFFFAHMYPTLPILERSRLEQDAMYMDQNLDTYCLLTSLCSFVCLQPGMVMPGAGMNDPYSPDMMFGSNIVTSTLLMEETIRVRKGYDYVASPTVNSLCTSYFLFAVHHGLEMHDKAWFHLREATTLTHMARMNEEQAYLQYDSNDSVDASRRRRLYWLLFVTERAYALQHRRPLTLQASINLPSPQEHPADPFAHHGTSSLRMISLFRGFDEILAPLWTKARAECSDSYLATLDKQLQDVLPPYLNDTQAQLAEMPLNQQWLKHKAWGLSVANGNGNNAEASYVDSIHELLPMVSHFHGNLGLHGLSLCEHLFNVTCAVTEILAMLPAPRTPFTPGPQDQLRKILNIITVIRNGDHRFLPLLLSKVALALPKLASPMLQNAPESAASCNMDIFDGFGNSSMCPPPVYSSGDFENKFAAPRFDEMSSDSNSPNGAPSSNNDMNSPFASSPAIMSPGVELPRGLQTDFTSMPDMVMSPVSHAPPSSLNTPGGINQQPQHSQHGPLSPFPNSNPQMQGLNTTNVNPPPNISLASQMHLNQGIGGGGINTSLAQAVNNGNLMARAPAPQRANSFAMNLPQIRTVGDFQALQRSNTDMNPMGSMGMSPLGPDLDFNTLSR</sequence>
<dbReference type="PROSITE" id="PS00463">
    <property type="entry name" value="ZN2_CY6_FUNGAL_1"/>
    <property type="match status" value="1"/>
</dbReference>
<dbReference type="InterPro" id="IPR001138">
    <property type="entry name" value="Zn2Cys6_DnaBD"/>
</dbReference>